<reference evidence="2 3" key="1">
    <citation type="submission" date="2018-11" db="EMBL/GenBank/DDBJ databases">
        <title>Deinococcus shelandsis sp. nov., isolated from South Shetland Islands soil of Antarctica.</title>
        <authorList>
            <person name="Tian J."/>
        </authorList>
    </citation>
    <scope>NUCLEOTIDE SEQUENCE [LARGE SCALE GENOMIC DNA]</scope>
    <source>
        <strain evidence="2 3">S14-83T</strain>
    </source>
</reference>
<dbReference type="InterPro" id="IPR002725">
    <property type="entry name" value="YgjP-like_metallopeptidase"/>
</dbReference>
<name>A0A3G8YE17_9DEIO</name>
<dbReference type="KEGG" id="dph:EHF33_11070"/>
<keyword evidence="3" id="KW-1185">Reference proteome</keyword>
<dbReference type="Pfam" id="PF01863">
    <property type="entry name" value="YgjP-like"/>
    <property type="match status" value="1"/>
</dbReference>
<evidence type="ECO:0000259" key="1">
    <source>
        <dbReference type="Pfam" id="PF01863"/>
    </source>
</evidence>
<proteinExistence type="predicted"/>
<dbReference type="RefSeq" id="WP_124871325.1">
    <property type="nucleotide sequence ID" value="NZ_CP034183.1"/>
</dbReference>
<accession>A0A3G8YE17</accession>
<dbReference type="PANTHER" id="PTHR30399:SF1">
    <property type="entry name" value="UTP PYROPHOSPHATASE"/>
    <property type="match status" value="1"/>
</dbReference>
<dbReference type="AlphaFoldDB" id="A0A3G8YE17"/>
<dbReference type="Gene3D" id="3.30.2010.10">
    <property type="entry name" value="Metalloproteases ('zincins'), catalytic domain"/>
    <property type="match status" value="1"/>
</dbReference>
<dbReference type="Proteomes" id="UP000276417">
    <property type="component" value="Chromosome 1"/>
</dbReference>
<protein>
    <submittedName>
        <fullName evidence="2">M48 family peptidase</fullName>
    </submittedName>
</protein>
<gene>
    <name evidence="2" type="ORF">EHF33_11070</name>
</gene>
<dbReference type="InterPro" id="IPR053136">
    <property type="entry name" value="UTP_pyrophosphatase-like"/>
</dbReference>
<evidence type="ECO:0000313" key="3">
    <source>
        <dbReference type="Proteomes" id="UP000276417"/>
    </source>
</evidence>
<organism evidence="2 3">
    <name type="scientific">Deinococcus psychrotolerans</name>
    <dbReference type="NCBI Taxonomy" id="2489213"/>
    <lineage>
        <taxon>Bacteria</taxon>
        <taxon>Thermotogati</taxon>
        <taxon>Deinococcota</taxon>
        <taxon>Deinococci</taxon>
        <taxon>Deinococcales</taxon>
        <taxon>Deinococcaceae</taxon>
        <taxon>Deinococcus</taxon>
    </lineage>
</organism>
<dbReference type="EMBL" id="CP034183">
    <property type="protein sequence ID" value="AZI43215.1"/>
    <property type="molecule type" value="Genomic_DNA"/>
</dbReference>
<feature type="domain" description="YgjP-like metallopeptidase" evidence="1">
    <location>
        <begin position="26"/>
        <end position="228"/>
    </location>
</feature>
<dbReference type="CDD" id="cd07344">
    <property type="entry name" value="M48_yhfN_like"/>
    <property type="match status" value="1"/>
</dbReference>
<sequence>MTSATHWELSRGELTFTVKESPRRTTVSLGVERDGQLVILAPVGISPSRLEALVQAKQDWLYGKLALKQHHRERPRREFVTGEGFWYAGRSYRLQLVSRTAQGAELSLHQGRFELTRDRVPSGRAAFIAWYKAHLRAWAQGTLARHASRLHCLPRALRVLDLGQRWGSCNSSQELYLHWRVALLPRRMAEYVLLHELVHLEYHHHRAEFWSRLEVLLPDYAERKAWLALNGAEYDL</sequence>
<dbReference type="PANTHER" id="PTHR30399">
    <property type="entry name" value="UNCHARACTERIZED PROTEIN YGJP"/>
    <property type="match status" value="1"/>
</dbReference>
<evidence type="ECO:0000313" key="2">
    <source>
        <dbReference type="EMBL" id="AZI43215.1"/>
    </source>
</evidence>
<dbReference type="OrthoDB" id="9811177at2"/>